<evidence type="ECO:0000259" key="6">
    <source>
        <dbReference type="Pfam" id="PF04357"/>
    </source>
</evidence>
<evidence type="ECO:0000256" key="4">
    <source>
        <dbReference type="ARBA" id="ARBA00023136"/>
    </source>
</evidence>
<dbReference type="PANTHER" id="PTHR36985:SF1">
    <property type="entry name" value="TRANSLOCATION AND ASSEMBLY MODULE SUBUNIT TAMB"/>
    <property type="match status" value="1"/>
</dbReference>
<keyword evidence="3 5" id="KW-1133">Transmembrane helix</keyword>
<gene>
    <name evidence="7" type="ORF">CFF01_08365</name>
</gene>
<evidence type="ECO:0000256" key="5">
    <source>
        <dbReference type="SAM" id="Phobius"/>
    </source>
</evidence>
<proteinExistence type="predicted"/>
<dbReference type="GO" id="GO:0005886">
    <property type="term" value="C:plasma membrane"/>
    <property type="evidence" value="ECO:0007669"/>
    <property type="project" value="InterPro"/>
</dbReference>
<name>A0AAC9TZK3_9GAMM</name>
<evidence type="ECO:0000313" key="7">
    <source>
        <dbReference type="EMBL" id="ASJ96603.1"/>
    </source>
</evidence>
<feature type="domain" description="Translocation and assembly module TamB C-terminal" evidence="6">
    <location>
        <begin position="960"/>
        <end position="1297"/>
    </location>
</feature>
<comment type="subcellular location">
    <subcellularLocation>
        <location evidence="1">Membrane</location>
        <topology evidence="1">Single-pass membrane protein</topology>
    </subcellularLocation>
</comment>
<dbReference type="Proteomes" id="UP000198233">
    <property type="component" value="Chromosome"/>
</dbReference>
<dbReference type="KEGG" id="smav:CFF01_08365"/>
<keyword evidence="2 5" id="KW-0812">Transmembrane</keyword>
<keyword evidence="4 5" id="KW-0472">Membrane</keyword>
<organism evidence="7 8">
    <name type="scientific">Shewanella marisflavi</name>
    <dbReference type="NCBI Taxonomy" id="260364"/>
    <lineage>
        <taxon>Bacteria</taxon>
        <taxon>Pseudomonadati</taxon>
        <taxon>Pseudomonadota</taxon>
        <taxon>Gammaproteobacteria</taxon>
        <taxon>Alteromonadales</taxon>
        <taxon>Shewanellaceae</taxon>
        <taxon>Shewanella</taxon>
    </lineage>
</organism>
<feature type="transmembrane region" description="Helical" evidence="5">
    <location>
        <begin position="37"/>
        <end position="57"/>
    </location>
</feature>
<evidence type="ECO:0000256" key="1">
    <source>
        <dbReference type="ARBA" id="ARBA00004167"/>
    </source>
</evidence>
<dbReference type="GO" id="GO:0097347">
    <property type="term" value="C:TAM protein secretion complex"/>
    <property type="evidence" value="ECO:0007669"/>
    <property type="project" value="TreeGrafter"/>
</dbReference>
<dbReference type="EMBL" id="CP022272">
    <property type="protein sequence ID" value="ASJ96603.1"/>
    <property type="molecule type" value="Genomic_DNA"/>
</dbReference>
<dbReference type="InterPro" id="IPR007452">
    <property type="entry name" value="TamB_C"/>
</dbReference>
<dbReference type="RefSeq" id="WP_088904496.1">
    <property type="nucleotide sequence ID" value="NZ_CP022272.1"/>
</dbReference>
<evidence type="ECO:0000313" key="8">
    <source>
        <dbReference type="Proteomes" id="UP000198233"/>
    </source>
</evidence>
<accession>A0AAC9TZK3</accession>
<evidence type="ECO:0000256" key="2">
    <source>
        <dbReference type="ARBA" id="ARBA00022692"/>
    </source>
</evidence>
<protein>
    <recommendedName>
        <fullName evidence="6">Translocation and assembly module TamB C-terminal domain-containing protein</fullName>
    </recommendedName>
</protein>
<dbReference type="PANTHER" id="PTHR36985">
    <property type="entry name" value="TRANSLOCATION AND ASSEMBLY MODULE SUBUNIT TAMB"/>
    <property type="match status" value="1"/>
</dbReference>
<dbReference type="GO" id="GO:0009306">
    <property type="term" value="P:protein secretion"/>
    <property type="evidence" value="ECO:0007669"/>
    <property type="project" value="InterPro"/>
</dbReference>
<sequence length="1299" mass="141960">MIDQPNELDLAQTDNQGAAPVKPLSPFKRLLRWLRNLIRLVFYLPLALLIMLALMIGTPLGTRLSVILADALVPNLSLSYSAGRLNGQLTLDHAHWQMAGIVVDTQDLTLNWRPLCLLQRQLCVDTLSASAVQVDIDTDELKGKDDNPDLTTESLTTEGSEPIKEEVAEADDQRLVLPFGIVLNQGDLKQVKVRVNQMQFNADALTAKASWLETGLRVNQLASQGLYIDIPLSAETDQAADADQADADSWPLTQLPEVAIPMPIFVDTAELTNSELRLGQRIDHFQAFALQGSYVGYKITLDSLDVQHDYGKAHLDGHMSLEQDYPMALNLQADLASQQLTELPQLKRQQLEAEINGGFAALAVTLRGKGHLDLNLDGEINLDSPQLPYRVALTSPHLMWPLAEPEYETKILTLNSQGSIQKQSVTLSGDLKTPYHPWLTLDAEFEHQTKQLSFAKLDVDSEMGKAKLTGQLAYGDKLHWDLQLDTQTLDLSQLNITTEQPLPETEINGSLHSQGDYSDKQWAIGVSNADLQGHVANYPLRLQGDIAINDKFQLNAKQLQLNALESELTLSGRVDDNWSLDGQLSVPALSLWDPKASGAIEAVINVSGDDEHPEIAINADSVELQYADIQVEKAKLIAFYRPQDEHQFALSLKSSDIKRQNVSLSTLTLGIKGDLNKQKLGLQTYGDIQLQTSIASSFDDKAQRFDASVNRINLKSRLGAMALDKPIALYWDQQQGYGEVAPFCWQHEAASLCLTDIAELGDKGDTQLQFSGDLGALLSPILPDRLTWRGPTQLDALFHWAKGEKPTGEIELAMAPGQFDLTTNRRQINAQYKYLQLSAQLSPERFTADAKFESERFAKLNAGVEISTDPEQRLSGQIDLKDINLHALADFTPQLEVLDGRVSSAITLGGTLESPQLTGSVDLIDGQLAAAANPTLLDNIALTLSLVGQGAKLTSQWTMGEGKAELEGDLNWQEGLQGDFQFKGDKLAIIQPPLAILDVSPDLTIGFSNKHLDIQGNVDIPSGHIKIVQLPEGGVAQSDDVIFNDSLSTQVQEKNPIAITSQIMVNVGDKLNIDGMGLRGMLQGTLELRQAAFKPPLLYGDIRVVNGTYKFMGQTLSINAGEVQFIGPMAVPNLNIEATREIKEDDVIAGVRITGTPAKPVVTLFSNPAKEQAEILSYIIKGTGLNNSDSDQNNALMMGAALTLGNQLGDNAFSNVGSSASGVIEKLGISNVQLDANDDGKVAISGYIGDDLMVKYGVGVFNPGYEMTVRYYLMSQLYLESVSGTISKTLDIYYSFDID</sequence>
<reference evidence="7 8" key="1">
    <citation type="submission" date="2017-06" db="EMBL/GenBank/DDBJ databases">
        <title>Complete genome sequence of Shewanella marisflavi EP1 associated with anaerobic 2,4-dinitrotoluene reduction and salt tolerance.</title>
        <authorList>
            <person name="Huang J."/>
        </authorList>
    </citation>
    <scope>NUCLEOTIDE SEQUENCE [LARGE SCALE GENOMIC DNA]</scope>
    <source>
        <strain evidence="7 8">EP1</strain>
    </source>
</reference>
<evidence type="ECO:0000256" key="3">
    <source>
        <dbReference type="ARBA" id="ARBA00022989"/>
    </source>
</evidence>
<dbReference type="Pfam" id="PF04357">
    <property type="entry name" value="TamB"/>
    <property type="match status" value="1"/>
</dbReference>